<dbReference type="InterPro" id="IPR051909">
    <property type="entry name" value="MFP_Cation_Efflux"/>
</dbReference>
<feature type="domain" description="CzcB-like barrel-sandwich hybrid" evidence="4">
    <location>
        <begin position="87"/>
        <end position="228"/>
    </location>
</feature>
<dbReference type="Pfam" id="PF25973">
    <property type="entry name" value="BSH_CzcB"/>
    <property type="match status" value="1"/>
</dbReference>
<evidence type="ECO:0000256" key="2">
    <source>
        <dbReference type="ARBA" id="ARBA00022448"/>
    </source>
</evidence>
<dbReference type="InterPro" id="IPR058647">
    <property type="entry name" value="BSH_CzcB-like"/>
</dbReference>
<evidence type="ECO:0000259" key="3">
    <source>
        <dbReference type="Pfam" id="PF25954"/>
    </source>
</evidence>
<dbReference type="Gene3D" id="1.10.287.470">
    <property type="entry name" value="Helix hairpin bin"/>
    <property type="match status" value="1"/>
</dbReference>
<dbReference type="InterPro" id="IPR058792">
    <property type="entry name" value="Beta-barrel_RND_2"/>
</dbReference>
<comment type="similarity">
    <text evidence="1">Belongs to the membrane fusion protein (MFP) (TC 8.A.1) family.</text>
</comment>
<dbReference type="EMBL" id="JARJJS010000002">
    <property type="protein sequence ID" value="MDF4025602.1"/>
    <property type="molecule type" value="Genomic_DNA"/>
</dbReference>
<dbReference type="Pfam" id="PF25954">
    <property type="entry name" value="Beta-barrel_RND_2"/>
    <property type="match status" value="1"/>
</dbReference>
<organism evidence="5 6">
    <name type="scientific">Luteibacter sahnii</name>
    <dbReference type="NCBI Taxonomy" id="3021977"/>
    <lineage>
        <taxon>Bacteria</taxon>
        <taxon>Pseudomonadati</taxon>
        <taxon>Pseudomonadota</taxon>
        <taxon>Gammaproteobacteria</taxon>
        <taxon>Lysobacterales</taxon>
        <taxon>Rhodanobacteraceae</taxon>
        <taxon>Luteibacter</taxon>
    </lineage>
</organism>
<dbReference type="PANTHER" id="PTHR30097:SF16">
    <property type="entry name" value="CATION EFFLUX SYSTEM (CZCB-LIKE)"/>
    <property type="match status" value="1"/>
</dbReference>
<dbReference type="InterPro" id="IPR006143">
    <property type="entry name" value="RND_pump_MFP"/>
</dbReference>
<dbReference type="Gene3D" id="2.40.30.170">
    <property type="match status" value="1"/>
</dbReference>
<name>A0ABT6BEI1_9GAMM</name>
<gene>
    <name evidence="5" type="ORF">P3W24_11565</name>
</gene>
<protein>
    <submittedName>
        <fullName evidence="5">Efflux RND transporter periplasmic adaptor subunit</fullName>
    </submittedName>
</protein>
<dbReference type="PANTHER" id="PTHR30097">
    <property type="entry name" value="CATION EFFLUX SYSTEM PROTEIN CUSB"/>
    <property type="match status" value="1"/>
</dbReference>
<feature type="domain" description="CusB-like beta-barrel" evidence="3">
    <location>
        <begin position="244"/>
        <end position="316"/>
    </location>
</feature>
<dbReference type="Proteomes" id="UP001528850">
    <property type="component" value="Unassembled WGS sequence"/>
</dbReference>
<dbReference type="Gene3D" id="2.40.420.20">
    <property type="match status" value="1"/>
</dbReference>
<sequence>MKSNRHRPLVLACGLLAVFLVVAHRYLPSAPVEAADRPRPHAPDDGPQSVVIDAEQARQVKVGAVATREFTAGVDAVGRIDFDGDHLAEVNSPYAGRVSEVFAKAGNLVRHGQALFTVASPDLAQAEATLVANAAQRAQADATLKRAQAMAKVQANAPRDLEQAVADQQAAEGNYQAARQALRIFGKSDPEMDRIVATRRVDGELRIDSPVDGRVVSRNVSVGDVVQPGDAPARFEIRGTDAAWFIADVPEDDAAAIHAGDTSIASVQALPHSRFTTTVDYVADRVDPDTHRVTVRSVLSSPPPDLRAGMLVTYRILTARPSRMPALPMNAVVRQGDGSMVAFSTLDGRRFTRETVRVGTPQDGYYPLLSGLKDGQRVATDGALFLSNALDLQSL</sequence>
<keyword evidence="6" id="KW-1185">Reference proteome</keyword>
<evidence type="ECO:0000256" key="1">
    <source>
        <dbReference type="ARBA" id="ARBA00009477"/>
    </source>
</evidence>
<dbReference type="SUPFAM" id="SSF111369">
    <property type="entry name" value="HlyD-like secretion proteins"/>
    <property type="match status" value="1"/>
</dbReference>
<accession>A0ABT6BEI1</accession>
<dbReference type="NCBIfam" id="TIGR01730">
    <property type="entry name" value="RND_mfp"/>
    <property type="match status" value="1"/>
</dbReference>
<keyword evidence="2" id="KW-0813">Transport</keyword>
<proteinExistence type="inferred from homology"/>
<evidence type="ECO:0000313" key="5">
    <source>
        <dbReference type="EMBL" id="MDF4025602.1"/>
    </source>
</evidence>
<reference evidence="5 6" key="1">
    <citation type="journal article" date="2024" name="Curr. Microbiol.">
        <title>Luteibacter sahnii sp. nov., A Novel Yellow-Colored Xanthomonadin Pigment Producing Probiotic Bacterium from Healthy Rice Seed Microbiome.</title>
        <authorList>
            <person name="Jaiswal G."/>
            <person name="Rana R."/>
            <person name="Nayak P.K."/>
            <person name="Chouhan R."/>
            <person name="Gandhi S.G."/>
            <person name="Patel H.K."/>
            <person name="Patil P.B."/>
        </authorList>
    </citation>
    <scope>NUCLEOTIDE SEQUENCE [LARGE SCALE GENOMIC DNA]</scope>
    <source>
        <strain evidence="5 6">PPL201</strain>
    </source>
</reference>
<dbReference type="Gene3D" id="2.40.50.100">
    <property type="match status" value="1"/>
</dbReference>
<evidence type="ECO:0000259" key="4">
    <source>
        <dbReference type="Pfam" id="PF25973"/>
    </source>
</evidence>
<comment type="caution">
    <text evidence="5">The sequence shown here is derived from an EMBL/GenBank/DDBJ whole genome shotgun (WGS) entry which is preliminary data.</text>
</comment>
<evidence type="ECO:0000313" key="6">
    <source>
        <dbReference type="Proteomes" id="UP001528850"/>
    </source>
</evidence>